<evidence type="ECO:0000313" key="1">
    <source>
        <dbReference type="EMBL" id="KAG8498943.1"/>
    </source>
</evidence>
<name>A0A8J5ZC66_9ROSI</name>
<proteinExistence type="predicted"/>
<organism evidence="1 2">
    <name type="scientific">Gossypium anomalum</name>
    <dbReference type="NCBI Taxonomy" id="47600"/>
    <lineage>
        <taxon>Eukaryota</taxon>
        <taxon>Viridiplantae</taxon>
        <taxon>Streptophyta</taxon>
        <taxon>Embryophyta</taxon>
        <taxon>Tracheophyta</taxon>
        <taxon>Spermatophyta</taxon>
        <taxon>Magnoliopsida</taxon>
        <taxon>eudicotyledons</taxon>
        <taxon>Gunneridae</taxon>
        <taxon>Pentapetalae</taxon>
        <taxon>rosids</taxon>
        <taxon>malvids</taxon>
        <taxon>Malvales</taxon>
        <taxon>Malvaceae</taxon>
        <taxon>Malvoideae</taxon>
        <taxon>Gossypium</taxon>
    </lineage>
</organism>
<reference evidence="1 2" key="1">
    <citation type="journal article" date="2021" name="bioRxiv">
        <title>The Gossypium anomalum genome as a resource for cotton improvement and evolutionary analysis of hybrid incompatibility.</title>
        <authorList>
            <person name="Grover C.E."/>
            <person name="Yuan D."/>
            <person name="Arick M.A."/>
            <person name="Miller E.R."/>
            <person name="Hu G."/>
            <person name="Peterson D.G."/>
            <person name="Wendel J.F."/>
            <person name="Udall J.A."/>
        </authorList>
    </citation>
    <scope>NUCLEOTIDE SEQUENCE [LARGE SCALE GENOMIC DNA]</scope>
    <source>
        <strain evidence="1">JFW-Udall</strain>
        <tissue evidence="1">Leaf</tissue>
    </source>
</reference>
<gene>
    <name evidence="1" type="ORF">CXB51_005314</name>
</gene>
<dbReference type="SUPFAM" id="SSF56672">
    <property type="entry name" value="DNA/RNA polymerases"/>
    <property type="match status" value="1"/>
</dbReference>
<dbReference type="EMBL" id="JAHUZN010000003">
    <property type="protein sequence ID" value="KAG8498943.1"/>
    <property type="molecule type" value="Genomic_DNA"/>
</dbReference>
<dbReference type="CDD" id="cd01647">
    <property type="entry name" value="RT_LTR"/>
    <property type="match status" value="1"/>
</dbReference>
<dbReference type="PANTHER" id="PTHR24559">
    <property type="entry name" value="TRANSPOSON TY3-I GAG-POL POLYPROTEIN"/>
    <property type="match status" value="1"/>
</dbReference>
<comment type="caution">
    <text evidence="1">The sequence shown here is derived from an EMBL/GenBank/DDBJ whole genome shotgun (WGS) entry which is preliminary data.</text>
</comment>
<dbReference type="PANTHER" id="PTHR24559:SF444">
    <property type="entry name" value="REVERSE TRANSCRIPTASE DOMAIN-CONTAINING PROTEIN"/>
    <property type="match status" value="1"/>
</dbReference>
<sequence>MDVPKTAFRTWYGHYEFLVMPFGLTNAPAAFMDLMNWEEHDEHLRVLLQILRQKQLYAKLSKCVFWLYEVMFLGHVVLDEGIRVDLKKLKAILDWKQPKNISEI</sequence>
<evidence type="ECO:0000313" key="2">
    <source>
        <dbReference type="Proteomes" id="UP000701853"/>
    </source>
</evidence>
<dbReference type="Proteomes" id="UP000701853">
    <property type="component" value="Chromosome 3"/>
</dbReference>
<accession>A0A8J5ZC66</accession>
<dbReference type="InterPro" id="IPR043128">
    <property type="entry name" value="Rev_trsase/Diguanyl_cyclase"/>
</dbReference>
<keyword evidence="2" id="KW-1185">Reference proteome</keyword>
<protein>
    <recommendedName>
        <fullName evidence="3">Reverse transcriptase domain-containing protein</fullName>
    </recommendedName>
</protein>
<dbReference type="AlphaFoldDB" id="A0A8J5ZC66"/>
<dbReference type="OrthoDB" id="2431547at2759"/>
<dbReference type="InterPro" id="IPR053134">
    <property type="entry name" value="RNA-dir_DNA_polymerase"/>
</dbReference>
<dbReference type="Gene3D" id="3.30.70.270">
    <property type="match status" value="1"/>
</dbReference>
<dbReference type="Gene3D" id="3.10.10.10">
    <property type="entry name" value="HIV Type 1 Reverse Transcriptase, subunit A, domain 1"/>
    <property type="match status" value="1"/>
</dbReference>
<evidence type="ECO:0008006" key="3">
    <source>
        <dbReference type="Google" id="ProtNLM"/>
    </source>
</evidence>
<dbReference type="InterPro" id="IPR043502">
    <property type="entry name" value="DNA/RNA_pol_sf"/>
</dbReference>